<feature type="compositionally biased region" description="Polar residues" evidence="1">
    <location>
        <begin position="69"/>
        <end position="83"/>
    </location>
</feature>
<organism evidence="2 3">
    <name type="scientific">Zymoseptoria brevis</name>
    <dbReference type="NCBI Taxonomy" id="1047168"/>
    <lineage>
        <taxon>Eukaryota</taxon>
        <taxon>Fungi</taxon>
        <taxon>Dikarya</taxon>
        <taxon>Ascomycota</taxon>
        <taxon>Pezizomycotina</taxon>
        <taxon>Dothideomycetes</taxon>
        <taxon>Dothideomycetidae</taxon>
        <taxon>Mycosphaerellales</taxon>
        <taxon>Mycosphaerellaceae</taxon>
        <taxon>Zymoseptoria</taxon>
    </lineage>
</organism>
<reference evidence="2 3" key="1">
    <citation type="submission" date="2015-03" db="EMBL/GenBank/DDBJ databases">
        <title>RNA-seq based gene annotation and comparative genomics of four Zymoseptoria species reveal species-specific pathogenicity related genes and transposable element activity.</title>
        <authorList>
            <person name="Grandaubert J."/>
            <person name="Bhattacharyya A."/>
            <person name="Stukenbrock E.H."/>
        </authorList>
    </citation>
    <scope>NUCLEOTIDE SEQUENCE [LARGE SCALE GENOMIC DNA]</scope>
    <source>
        <strain evidence="2 3">Zb18110</strain>
    </source>
</reference>
<dbReference type="OrthoDB" id="10290792at2759"/>
<evidence type="ECO:0000256" key="1">
    <source>
        <dbReference type="SAM" id="MobiDB-lite"/>
    </source>
</evidence>
<evidence type="ECO:0000313" key="2">
    <source>
        <dbReference type="EMBL" id="KJX93298.1"/>
    </source>
</evidence>
<keyword evidence="3" id="KW-1185">Reference proteome</keyword>
<protein>
    <submittedName>
        <fullName evidence="2">Uncharacterized protein</fullName>
    </submittedName>
</protein>
<accession>A0A0F4G7E9</accession>
<dbReference type="AlphaFoldDB" id="A0A0F4G7E9"/>
<feature type="compositionally biased region" description="Polar residues" evidence="1">
    <location>
        <begin position="93"/>
        <end position="108"/>
    </location>
</feature>
<dbReference type="Proteomes" id="UP000033647">
    <property type="component" value="Unassembled WGS sequence"/>
</dbReference>
<comment type="caution">
    <text evidence="2">The sequence shown here is derived from an EMBL/GenBank/DDBJ whole genome shotgun (WGS) entry which is preliminary data.</text>
</comment>
<dbReference type="EMBL" id="LAFY01004298">
    <property type="protein sequence ID" value="KJX93298.1"/>
    <property type="molecule type" value="Genomic_DNA"/>
</dbReference>
<gene>
    <name evidence="2" type="ORF">TI39_contig4339g00003</name>
</gene>
<sequence length="430" mass="49319">MAISCFTLPNKNPLRRLQTKFRCRSTLEEIPEGRRLSFEQFLDNHYAATQQRHDFPQEQDSVSYLDRSNAPTSPRRTFYSDTPSPDRRPLYRYSSTETVSVIDTNSDPRSPVPVHQHGHPRSPIPTISSFIDATSEETITILYATNHQRDSKDTSVISSLPLQNGLKTYLNSHHPAIVDNPPPFARYSEPPISHHLTINSPAGAHPRQRLNRQQSLHHLLHQRTQLHASRERLTDCLEATTHDLSLATEQLHLVQEELLIREHQTTKLRSQLTNLEKSYDGAIRTLNGMSTELREVKGEHESCSRWFGCGRKTPWLKKYRVELRAKLEGSEAALKIARSEMWAMHERFQTQELRIAGLKDLVGVQSREMEVKHEALSVAETEMGDLSGRLRMVEETLRSEKQVGAGMRQHCRDLQLKIACLKHRDSARTV</sequence>
<name>A0A0F4G7E9_9PEZI</name>
<feature type="region of interest" description="Disordered" evidence="1">
    <location>
        <begin position="50"/>
        <end position="125"/>
    </location>
</feature>
<proteinExistence type="predicted"/>
<evidence type="ECO:0000313" key="3">
    <source>
        <dbReference type="Proteomes" id="UP000033647"/>
    </source>
</evidence>